<sequence>MDEKANINSPLIDEVRSVDDEIDTNEEIADEGIEINGSPINDEIRSDNNPSTDQEKSDTNSCDTVARNIETADEGIEINSMHEEKSDTNSCDTVAANIEERDIHVNMDITLASTKNRTVTLCLIIVTFILLPVIPLLLHKRTPQFWIESASIRAIEFSHVFNRWSQIVPVAYKITAEWHIRFGVTNPPSGWSYGNIAAIIYYQEEPLWVTMITRFHDQQHADFVVLGAHLSSPVTFDLPLGTSIISDILSGSSKDFSVRLHGNMKQDKFEKSNNPRRGSTSSFSVLCQLDVKFLSKSELIGDVRSGMCKTKLGTISLNDDD</sequence>
<evidence type="ECO:0000313" key="3">
    <source>
        <dbReference type="EMBL" id="KAL3505765.1"/>
    </source>
</evidence>
<comment type="caution">
    <text evidence="3">The sequence shown here is derived from an EMBL/GenBank/DDBJ whole genome shotgun (WGS) entry which is preliminary data.</text>
</comment>
<reference evidence="3 4" key="1">
    <citation type="submission" date="2024-11" db="EMBL/GenBank/DDBJ databases">
        <title>A near-complete genome assembly of Cinchona calisaya.</title>
        <authorList>
            <person name="Lian D.C."/>
            <person name="Zhao X.W."/>
            <person name="Wei L."/>
        </authorList>
    </citation>
    <scope>NUCLEOTIDE SEQUENCE [LARGE SCALE GENOMIC DNA]</scope>
    <source>
        <tissue evidence="3">Nenye</tissue>
    </source>
</reference>
<gene>
    <name evidence="3" type="ORF">ACH5RR_031147</name>
</gene>
<feature type="region of interest" description="Disordered" evidence="1">
    <location>
        <begin position="26"/>
        <end position="61"/>
    </location>
</feature>
<keyword evidence="2" id="KW-0812">Transmembrane</keyword>
<proteinExistence type="predicted"/>
<keyword evidence="4" id="KW-1185">Reference proteome</keyword>
<evidence type="ECO:0000256" key="2">
    <source>
        <dbReference type="SAM" id="Phobius"/>
    </source>
</evidence>
<dbReference type="Proteomes" id="UP001630127">
    <property type="component" value="Unassembled WGS sequence"/>
</dbReference>
<dbReference type="AlphaFoldDB" id="A0ABD2YIN3"/>
<dbReference type="EMBL" id="JBJUIK010000013">
    <property type="protein sequence ID" value="KAL3505765.1"/>
    <property type="molecule type" value="Genomic_DNA"/>
</dbReference>
<accession>A0ABD2YIN3</accession>
<feature type="transmembrane region" description="Helical" evidence="2">
    <location>
        <begin position="118"/>
        <end position="138"/>
    </location>
</feature>
<evidence type="ECO:0000313" key="4">
    <source>
        <dbReference type="Proteomes" id="UP001630127"/>
    </source>
</evidence>
<keyword evidence="2" id="KW-1133">Transmembrane helix</keyword>
<protein>
    <submittedName>
        <fullName evidence="3">Uncharacterized protein</fullName>
    </submittedName>
</protein>
<name>A0ABD2YIN3_9GENT</name>
<keyword evidence="2" id="KW-0472">Membrane</keyword>
<organism evidence="3 4">
    <name type="scientific">Cinchona calisaya</name>
    <dbReference type="NCBI Taxonomy" id="153742"/>
    <lineage>
        <taxon>Eukaryota</taxon>
        <taxon>Viridiplantae</taxon>
        <taxon>Streptophyta</taxon>
        <taxon>Embryophyta</taxon>
        <taxon>Tracheophyta</taxon>
        <taxon>Spermatophyta</taxon>
        <taxon>Magnoliopsida</taxon>
        <taxon>eudicotyledons</taxon>
        <taxon>Gunneridae</taxon>
        <taxon>Pentapetalae</taxon>
        <taxon>asterids</taxon>
        <taxon>lamiids</taxon>
        <taxon>Gentianales</taxon>
        <taxon>Rubiaceae</taxon>
        <taxon>Cinchonoideae</taxon>
        <taxon>Cinchoneae</taxon>
        <taxon>Cinchona</taxon>
    </lineage>
</organism>
<evidence type="ECO:0000256" key="1">
    <source>
        <dbReference type="SAM" id="MobiDB-lite"/>
    </source>
</evidence>